<evidence type="ECO:0000256" key="7">
    <source>
        <dbReference type="ARBA" id="ARBA00022679"/>
    </source>
</evidence>
<comment type="caution">
    <text evidence="10">The sequence shown here is derived from an EMBL/GenBank/DDBJ whole genome shotgun (WGS) entry which is preliminary data.</text>
</comment>
<evidence type="ECO:0000256" key="2">
    <source>
        <dbReference type="ARBA" id="ARBA00007110"/>
    </source>
</evidence>
<dbReference type="Gene3D" id="3.40.50.10210">
    <property type="match status" value="1"/>
</dbReference>
<evidence type="ECO:0000256" key="9">
    <source>
        <dbReference type="NCBIfam" id="TIGR03160"/>
    </source>
</evidence>
<dbReference type="Proteomes" id="UP001500713">
    <property type="component" value="Unassembled WGS sequence"/>
</dbReference>
<dbReference type="PANTHER" id="PTHR43463">
    <property type="entry name" value="NICOTINATE-NUCLEOTIDE--DIMETHYLBENZIMIDAZOLE PHOSPHORIBOSYLTRANSFERASE"/>
    <property type="match status" value="1"/>
</dbReference>
<dbReference type="NCBIfam" id="TIGR03160">
    <property type="entry name" value="cobT_DBIPRT"/>
    <property type="match status" value="1"/>
</dbReference>
<evidence type="ECO:0000313" key="11">
    <source>
        <dbReference type="Proteomes" id="UP001500713"/>
    </source>
</evidence>
<evidence type="ECO:0000256" key="6">
    <source>
        <dbReference type="ARBA" id="ARBA00022676"/>
    </source>
</evidence>
<sequence>MVRSMTVTMEDVAEYLDALAKPQGSMGRLEELAIKLAVVQQRVKVQTKPRRIVLFAGDHGVVESGVSAWPSAVTTAMMETIIAKKATSTALAAAHSADLRLVDVGSLEPVKIGSDKPDFRDARVAAGTADLAIGPAMTVNQFQAAWAVGKAEAKLADDHGFVLLMAGEMGIGNTTPAACVTLLLTNGDAEIVTGRGAGADDTILLNKRDIVAQSAKRAAMLLSDDPVAAIADVSGFEIAAMAGFYAQAARQGSIILLDGYVSTAAALIAEHLVPGTAQKMIAAHLSAEPGHRLALDHLALEPLLEWEMRLGEGTGALTALPLLDSAAALLNDVAKLSDIMP</sequence>
<dbReference type="Gene3D" id="1.10.1610.10">
    <property type="match status" value="1"/>
</dbReference>
<organism evidence="10 11">
    <name type="scientific">Parasphingorhabdus litoris</name>
    <dbReference type="NCBI Taxonomy" id="394733"/>
    <lineage>
        <taxon>Bacteria</taxon>
        <taxon>Pseudomonadati</taxon>
        <taxon>Pseudomonadota</taxon>
        <taxon>Alphaproteobacteria</taxon>
        <taxon>Sphingomonadales</taxon>
        <taxon>Sphingomonadaceae</taxon>
        <taxon>Parasphingorhabdus</taxon>
    </lineage>
</organism>
<dbReference type="SUPFAM" id="SSF52733">
    <property type="entry name" value="Nicotinate mononucleotide:5,6-dimethylbenzimidazole phosphoribosyltransferase (CobT)"/>
    <property type="match status" value="1"/>
</dbReference>
<evidence type="ECO:0000256" key="8">
    <source>
        <dbReference type="ARBA" id="ARBA00047340"/>
    </source>
</evidence>
<evidence type="ECO:0000256" key="1">
    <source>
        <dbReference type="ARBA" id="ARBA00005049"/>
    </source>
</evidence>
<keyword evidence="7" id="KW-0808">Transferase</keyword>
<dbReference type="InterPro" id="IPR017846">
    <property type="entry name" value="Nict_dMeBzImd_PRibTrfase_bact"/>
</dbReference>
<name>A0ABN1A694_9SPHN</name>
<dbReference type="CDD" id="cd02439">
    <property type="entry name" value="DMB-PRT_CobT"/>
    <property type="match status" value="1"/>
</dbReference>
<evidence type="ECO:0000256" key="5">
    <source>
        <dbReference type="ARBA" id="ARBA00022573"/>
    </source>
</evidence>
<dbReference type="EC" id="2.4.2.21" evidence="3 9"/>
<evidence type="ECO:0000256" key="4">
    <source>
        <dbReference type="ARBA" id="ARBA00015486"/>
    </source>
</evidence>
<gene>
    <name evidence="10" type="primary">cobT_1</name>
    <name evidence="10" type="ORF">GCM10009096_06890</name>
</gene>
<dbReference type="InterPro" id="IPR023195">
    <property type="entry name" value="Nict_dMeBzImd_PRibTrfase_N"/>
</dbReference>
<dbReference type="NCBIfam" id="NF000996">
    <property type="entry name" value="PRK00105.1"/>
    <property type="match status" value="1"/>
</dbReference>
<dbReference type="PANTHER" id="PTHR43463:SF1">
    <property type="entry name" value="NICOTINATE-NUCLEOTIDE--DIMETHYLBENZIMIDAZOLE PHOSPHORIBOSYLTRANSFERASE"/>
    <property type="match status" value="1"/>
</dbReference>
<keyword evidence="5" id="KW-0169">Cobalamin biosynthesis</keyword>
<dbReference type="GO" id="GO:0016757">
    <property type="term" value="F:glycosyltransferase activity"/>
    <property type="evidence" value="ECO:0007669"/>
    <property type="project" value="UniProtKB-KW"/>
</dbReference>
<keyword evidence="11" id="KW-1185">Reference proteome</keyword>
<comment type="similarity">
    <text evidence="2">Belongs to the CobT family.</text>
</comment>
<reference evidence="10 11" key="1">
    <citation type="journal article" date="2019" name="Int. J. Syst. Evol. Microbiol.">
        <title>The Global Catalogue of Microorganisms (GCM) 10K type strain sequencing project: providing services to taxonomists for standard genome sequencing and annotation.</title>
        <authorList>
            <consortium name="The Broad Institute Genomics Platform"/>
            <consortium name="The Broad Institute Genome Sequencing Center for Infectious Disease"/>
            <person name="Wu L."/>
            <person name="Ma J."/>
        </authorList>
    </citation>
    <scope>NUCLEOTIDE SEQUENCE [LARGE SCALE GENOMIC DNA]</scope>
    <source>
        <strain evidence="10 11">JCM 14162</strain>
    </source>
</reference>
<dbReference type="EMBL" id="BAAAEM010000002">
    <property type="protein sequence ID" value="GAA0468592.1"/>
    <property type="molecule type" value="Genomic_DNA"/>
</dbReference>
<dbReference type="InterPro" id="IPR003200">
    <property type="entry name" value="Nict_dMeBzImd_PRibTrfase"/>
</dbReference>
<dbReference type="Pfam" id="PF02277">
    <property type="entry name" value="DBI_PRT"/>
    <property type="match status" value="1"/>
</dbReference>
<keyword evidence="6 10" id="KW-0328">Glycosyltransferase</keyword>
<comment type="pathway">
    <text evidence="1">Nucleoside biosynthesis; alpha-ribazole biosynthesis; alpha-ribazole from 5,6-dimethylbenzimidazole: step 1/2.</text>
</comment>
<evidence type="ECO:0000256" key="3">
    <source>
        <dbReference type="ARBA" id="ARBA00011991"/>
    </source>
</evidence>
<accession>A0ABN1A694</accession>
<dbReference type="InterPro" id="IPR036087">
    <property type="entry name" value="Nict_dMeBzImd_PRibTrfase_sf"/>
</dbReference>
<evidence type="ECO:0000313" key="10">
    <source>
        <dbReference type="EMBL" id="GAA0468592.1"/>
    </source>
</evidence>
<proteinExistence type="inferred from homology"/>
<protein>
    <recommendedName>
        <fullName evidence="4 9">Nicotinate-nucleotide--dimethylbenzimidazole phosphoribosyltransferase</fullName>
        <ecNumber evidence="3 9">2.4.2.21</ecNumber>
    </recommendedName>
</protein>
<comment type="catalytic activity">
    <reaction evidence="8">
        <text>5,6-dimethylbenzimidazole + nicotinate beta-D-ribonucleotide = alpha-ribazole 5'-phosphate + nicotinate + H(+)</text>
        <dbReference type="Rhea" id="RHEA:11196"/>
        <dbReference type="ChEBI" id="CHEBI:15378"/>
        <dbReference type="ChEBI" id="CHEBI:15890"/>
        <dbReference type="ChEBI" id="CHEBI:32544"/>
        <dbReference type="ChEBI" id="CHEBI:57502"/>
        <dbReference type="ChEBI" id="CHEBI:57918"/>
        <dbReference type="EC" id="2.4.2.21"/>
    </reaction>
</comment>